<reference evidence="12 13" key="1">
    <citation type="submission" date="2023-07" db="EMBL/GenBank/DDBJ databases">
        <title>Genomic Encyclopedia of Type Strains, Phase IV (KMG-IV): sequencing the most valuable type-strain genomes for metagenomic binning, comparative biology and taxonomic classification.</title>
        <authorList>
            <person name="Goeker M."/>
        </authorList>
    </citation>
    <scope>NUCLEOTIDE SEQUENCE [LARGE SCALE GENOMIC DNA]</scope>
    <source>
        <strain evidence="12 13">DSM 9768</strain>
    </source>
</reference>
<evidence type="ECO:0000256" key="5">
    <source>
        <dbReference type="ARBA" id="ARBA00022600"/>
    </source>
</evidence>
<keyword evidence="5 10" id="KW-0321">Glycogen metabolism</keyword>
<keyword evidence="9 10" id="KW-0119">Carbohydrate metabolism</keyword>
<dbReference type="Gene3D" id="2.60.40.1180">
    <property type="entry name" value="Golgi alpha-mannosidase II"/>
    <property type="match status" value="1"/>
</dbReference>
<dbReference type="Gene3D" id="2.60.40.10">
    <property type="entry name" value="Immunoglobulins"/>
    <property type="match status" value="1"/>
</dbReference>
<evidence type="ECO:0000256" key="3">
    <source>
        <dbReference type="ARBA" id="ARBA00004964"/>
    </source>
</evidence>
<evidence type="ECO:0000256" key="1">
    <source>
        <dbReference type="ARBA" id="ARBA00000826"/>
    </source>
</evidence>
<comment type="pathway">
    <text evidence="3 10">Glycan biosynthesis; glycogen biosynthesis.</text>
</comment>
<feature type="domain" description="Glycosyl hydrolase family 13 catalytic" evidence="11">
    <location>
        <begin position="151"/>
        <end position="512"/>
    </location>
</feature>
<dbReference type="NCBIfam" id="NF008967">
    <property type="entry name" value="PRK12313.1"/>
    <property type="match status" value="1"/>
</dbReference>
<dbReference type="Pfam" id="PF02806">
    <property type="entry name" value="Alpha-amylase_C"/>
    <property type="match status" value="1"/>
</dbReference>
<accession>A0ABT9ZZR4</accession>
<name>A0ABT9ZZR4_9BACI</name>
<dbReference type="InterPro" id="IPR017853">
    <property type="entry name" value="GH"/>
</dbReference>
<dbReference type="CDD" id="cd02855">
    <property type="entry name" value="E_set_GBE_prok_N"/>
    <property type="match status" value="1"/>
</dbReference>
<dbReference type="NCBIfam" id="NF003811">
    <property type="entry name" value="PRK05402.1"/>
    <property type="match status" value="1"/>
</dbReference>
<dbReference type="GO" id="GO:0003844">
    <property type="term" value="F:1,4-alpha-glucan branching enzyme activity"/>
    <property type="evidence" value="ECO:0007669"/>
    <property type="project" value="UniProtKB-EC"/>
</dbReference>
<keyword evidence="13" id="KW-1185">Reference proteome</keyword>
<proteinExistence type="inferred from homology"/>
<comment type="catalytic activity">
    <reaction evidence="1 10">
        <text>Transfers a segment of a (1-&gt;4)-alpha-D-glucan chain to a primary hydroxy group in a similar glucan chain.</text>
        <dbReference type="EC" id="2.4.1.18"/>
    </reaction>
</comment>
<evidence type="ECO:0000256" key="4">
    <source>
        <dbReference type="ARBA" id="ARBA00009000"/>
    </source>
</evidence>
<dbReference type="InterPro" id="IPR044143">
    <property type="entry name" value="GlgB_N_E_set_prok"/>
</dbReference>
<evidence type="ECO:0000313" key="12">
    <source>
        <dbReference type="EMBL" id="MDQ0255938.1"/>
    </source>
</evidence>
<keyword evidence="6 10" id="KW-0328">Glycosyltransferase</keyword>
<evidence type="ECO:0000259" key="11">
    <source>
        <dbReference type="SMART" id="SM00642"/>
    </source>
</evidence>
<dbReference type="NCBIfam" id="TIGR01515">
    <property type="entry name" value="branching_enzym"/>
    <property type="match status" value="1"/>
</dbReference>
<dbReference type="InterPro" id="IPR004193">
    <property type="entry name" value="Glyco_hydro_13_N"/>
</dbReference>
<dbReference type="EMBL" id="JAUSUG010000013">
    <property type="protein sequence ID" value="MDQ0255938.1"/>
    <property type="molecule type" value="Genomic_DNA"/>
</dbReference>
<evidence type="ECO:0000313" key="13">
    <source>
        <dbReference type="Proteomes" id="UP001230005"/>
    </source>
</evidence>
<protein>
    <recommendedName>
        <fullName evidence="10">1,4-alpha-glucan branching enzyme GlgB</fullName>
        <ecNumber evidence="10">2.4.1.18</ecNumber>
    </recommendedName>
    <alternativeName>
        <fullName evidence="10">1,4-alpha-D-glucan:1,4-alpha-D-glucan 6-glucosyl-transferase</fullName>
    </alternativeName>
    <alternativeName>
        <fullName evidence="10">Alpha-(1-&gt;4)-glucan branching enzyme</fullName>
    </alternativeName>
    <alternativeName>
        <fullName evidence="10">Glycogen branching enzyme</fullName>
        <shortName evidence="10">BE</shortName>
    </alternativeName>
</protein>
<comment type="similarity">
    <text evidence="4 10">Belongs to the glycosyl hydrolase 13 family. GlgB subfamily.</text>
</comment>
<dbReference type="RefSeq" id="WP_307327216.1">
    <property type="nucleotide sequence ID" value="NZ_JAUSUG010000013.1"/>
</dbReference>
<feature type="active site" description="Nucleophile" evidence="10">
    <location>
        <position position="308"/>
    </location>
</feature>
<dbReference type="SUPFAM" id="SSF51445">
    <property type="entry name" value="(Trans)glycosidases"/>
    <property type="match status" value="1"/>
</dbReference>
<comment type="caution">
    <text evidence="12">The sequence shown here is derived from an EMBL/GenBank/DDBJ whole genome shotgun (WGS) entry which is preliminary data.</text>
</comment>
<dbReference type="InterPro" id="IPR037439">
    <property type="entry name" value="Branching_enzy"/>
</dbReference>
<comment type="function">
    <text evidence="2 10">Catalyzes the formation of the alpha-1,6-glucosidic linkages in glycogen by scission of a 1,4-alpha-linked oligosaccharide from growing alpha-1,4-glucan chains and the subsequent attachment of the oligosaccharide to the alpha-1,6 position.</text>
</comment>
<keyword evidence="7 10" id="KW-0808">Transferase</keyword>
<dbReference type="SUPFAM" id="SSF51011">
    <property type="entry name" value="Glycosyl hydrolase domain"/>
    <property type="match status" value="1"/>
</dbReference>
<dbReference type="Pfam" id="PF00128">
    <property type="entry name" value="Alpha-amylase"/>
    <property type="match status" value="2"/>
</dbReference>
<evidence type="ECO:0000256" key="8">
    <source>
        <dbReference type="ARBA" id="ARBA00023056"/>
    </source>
</evidence>
<dbReference type="PANTHER" id="PTHR43651">
    <property type="entry name" value="1,4-ALPHA-GLUCAN-BRANCHING ENZYME"/>
    <property type="match status" value="1"/>
</dbReference>
<feature type="active site" description="Proton donor" evidence="10">
    <location>
        <position position="362"/>
    </location>
</feature>
<dbReference type="InterPro" id="IPR013783">
    <property type="entry name" value="Ig-like_fold"/>
</dbReference>
<dbReference type="CDD" id="cd11322">
    <property type="entry name" value="AmyAc_Glg_BE"/>
    <property type="match status" value="1"/>
</dbReference>
<dbReference type="InterPro" id="IPR006048">
    <property type="entry name" value="A-amylase/branching_C"/>
</dbReference>
<evidence type="ECO:0000256" key="2">
    <source>
        <dbReference type="ARBA" id="ARBA00002953"/>
    </source>
</evidence>
<evidence type="ECO:0000256" key="9">
    <source>
        <dbReference type="ARBA" id="ARBA00023277"/>
    </source>
</evidence>
<dbReference type="Pfam" id="PF02922">
    <property type="entry name" value="CBM_48"/>
    <property type="match status" value="1"/>
</dbReference>
<dbReference type="Gene3D" id="3.20.20.80">
    <property type="entry name" value="Glycosidases"/>
    <property type="match status" value="1"/>
</dbReference>
<dbReference type="SUPFAM" id="SSF81296">
    <property type="entry name" value="E set domains"/>
    <property type="match status" value="1"/>
</dbReference>
<dbReference type="InterPro" id="IPR014756">
    <property type="entry name" value="Ig_E-set"/>
</dbReference>
<dbReference type="HAMAP" id="MF_00685">
    <property type="entry name" value="GlgB"/>
    <property type="match status" value="1"/>
</dbReference>
<organism evidence="12 13">
    <name type="scientific">Evansella vedderi</name>
    <dbReference type="NCBI Taxonomy" id="38282"/>
    <lineage>
        <taxon>Bacteria</taxon>
        <taxon>Bacillati</taxon>
        <taxon>Bacillota</taxon>
        <taxon>Bacilli</taxon>
        <taxon>Bacillales</taxon>
        <taxon>Bacillaceae</taxon>
        <taxon>Evansella</taxon>
    </lineage>
</organism>
<evidence type="ECO:0000256" key="10">
    <source>
        <dbReference type="HAMAP-Rule" id="MF_00685"/>
    </source>
</evidence>
<keyword evidence="8 10" id="KW-0320">Glycogen biosynthesis</keyword>
<sequence>MPYSISEQDIFLFHQGTNYYSYKLLGCHQITFDNETGYRFGVWAPNAKSVSIAGNFNNWDGTNYPLEKINNEGLWLGFFTDIPANEPYKYEIETQQGNCILKADPYAFQSELRPATASLTPSNKGYEWKDKKWQRKKSQINVYKSPILIYEVHLGSWKTKEDGEYFTYREMAKELVPYVKSLGYTHIELLPLAEHPFDLSWGYQITGYYSVTSRYGSPEDFKYFVDQCHQHNIGVIMDWVPGHFCKDDHGLRLFDGSPLYEYADSRKAEKKSWGTLTFDFGRPEVQSFLISNALFWLKEFHIDGIRVDAVASMLYLNFDKHDNEEKIYNSFGGEENLEAYAFIRKLNEAVFHYEPNILMMAEDSSDLPLVTAPTYMNGLGFNFKWNMGWMNDMLKYMKLDPVHRKWHHNLITFSFMYTYSENFLLPLSHDEVVHGKKSLLDKMPGDQWQQFANLRLLYGYMMAHPGKKLLFMGGELGHYAEWKDKEQLDWHLLDYPLHRSLFNYVKQLNRFYLEHKALYELDHSPEGFEWIDPHNIDQSIIAFRRRGTNPDEELIIVCNFTPNVYYDYKVGVPRPGKYEEIFNSDEISFGGSNQLNEKEHFSFPKEWHGLAQHINIKVPPLAISIYKCADKSPNIEEGDT</sequence>
<dbReference type="InterPro" id="IPR013780">
    <property type="entry name" value="Glyco_hydro_b"/>
</dbReference>
<dbReference type="PIRSF" id="PIRSF000463">
    <property type="entry name" value="GlgB"/>
    <property type="match status" value="1"/>
</dbReference>
<dbReference type="EC" id="2.4.1.18" evidence="10"/>
<comment type="subunit">
    <text evidence="10">Monomer.</text>
</comment>
<dbReference type="SMART" id="SM00642">
    <property type="entry name" value="Aamy"/>
    <property type="match status" value="1"/>
</dbReference>
<dbReference type="InterPro" id="IPR006047">
    <property type="entry name" value="GH13_cat_dom"/>
</dbReference>
<dbReference type="Proteomes" id="UP001230005">
    <property type="component" value="Unassembled WGS sequence"/>
</dbReference>
<dbReference type="PANTHER" id="PTHR43651:SF3">
    <property type="entry name" value="1,4-ALPHA-GLUCAN-BRANCHING ENZYME"/>
    <property type="match status" value="1"/>
</dbReference>
<dbReference type="InterPro" id="IPR006407">
    <property type="entry name" value="GlgB"/>
</dbReference>
<evidence type="ECO:0000256" key="7">
    <source>
        <dbReference type="ARBA" id="ARBA00022679"/>
    </source>
</evidence>
<evidence type="ECO:0000256" key="6">
    <source>
        <dbReference type="ARBA" id="ARBA00022676"/>
    </source>
</evidence>
<gene>
    <name evidence="10" type="primary">glgB</name>
    <name evidence="12" type="ORF">J2S74_003322</name>
</gene>